<evidence type="ECO:0000256" key="2">
    <source>
        <dbReference type="ARBA" id="ARBA00022840"/>
    </source>
</evidence>
<dbReference type="AlphaFoldDB" id="A0A183M6G6"/>
<dbReference type="SUPFAM" id="SSF52540">
    <property type="entry name" value="P-loop containing nucleoside triphosphate hydrolases"/>
    <property type="match status" value="1"/>
</dbReference>
<dbReference type="EMBL" id="UZAI01006671">
    <property type="protein sequence ID" value="VDO96340.1"/>
    <property type="molecule type" value="Genomic_DNA"/>
</dbReference>
<evidence type="ECO:0000313" key="4">
    <source>
        <dbReference type="EMBL" id="VDO96340.1"/>
    </source>
</evidence>
<dbReference type="Pfam" id="PF00488">
    <property type="entry name" value="MutS_V"/>
    <property type="match status" value="1"/>
</dbReference>
<organism evidence="4 5">
    <name type="scientific">Schistosoma margrebowiei</name>
    <dbReference type="NCBI Taxonomy" id="48269"/>
    <lineage>
        <taxon>Eukaryota</taxon>
        <taxon>Metazoa</taxon>
        <taxon>Spiralia</taxon>
        <taxon>Lophotrochozoa</taxon>
        <taxon>Platyhelminthes</taxon>
        <taxon>Trematoda</taxon>
        <taxon>Digenea</taxon>
        <taxon>Strigeidida</taxon>
        <taxon>Schistosomatoidea</taxon>
        <taxon>Schistosomatidae</taxon>
        <taxon>Schistosoma</taxon>
    </lineage>
</organism>
<name>A0A183M6G6_9TREM</name>
<keyword evidence="3" id="KW-0238">DNA-binding</keyword>
<dbReference type="InterPro" id="IPR000432">
    <property type="entry name" value="DNA_mismatch_repair_MutS_C"/>
</dbReference>
<accession>A0A183M6G6</accession>
<gene>
    <name evidence="4" type="ORF">SMRZ_LOCUS11641</name>
</gene>
<sequence length="104" mass="12310">MFFSTLQIRELTYILQNFSRSSIILIDGLCQNTDPDEVEYLNWAICEALLEHKAFTFLATNRYELTSLASFYPNVEKHKRMTITKEGMKTEREIGKILMIQYKY</sequence>
<dbReference type="GO" id="GO:0006298">
    <property type="term" value="P:mismatch repair"/>
    <property type="evidence" value="ECO:0007669"/>
    <property type="project" value="InterPro"/>
</dbReference>
<proteinExistence type="predicted"/>
<evidence type="ECO:0000256" key="3">
    <source>
        <dbReference type="ARBA" id="ARBA00023125"/>
    </source>
</evidence>
<dbReference type="GO" id="GO:0005524">
    <property type="term" value="F:ATP binding"/>
    <property type="evidence" value="ECO:0007669"/>
    <property type="project" value="UniProtKB-KW"/>
</dbReference>
<dbReference type="Gene3D" id="3.40.50.300">
    <property type="entry name" value="P-loop containing nucleotide triphosphate hydrolases"/>
    <property type="match status" value="1"/>
</dbReference>
<dbReference type="InterPro" id="IPR027417">
    <property type="entry name" value="P-loop_NTPase"/>
</dbReference>
<dbReference type="GO" id="GO:0030983">
    <property type="term" value="F:mismatched DNA binding"/>
    <property type="evidence" value="ECO:0007669"/>
    <property type="project" value="InterPro"/>
</dbReference>
<keyword evidence="2" id="KW-0067">ATP-binding</keyword>
<evidence type="ECO:0000313" key="5">
    <source>
        <dbReference type="Proteomes" id="UP000277204"/>
    </source>
</evidence>
<protein>
    <submittedName>
        <fullName evidence="4">Uncharacterized protein</fullName>
    </submittedName>
</protein>
<reference evidence="4 5" key="1">
    <citation type="submission" date="2018-11" db="EMBL/GenBank/DDBJ databases">
        <authorList>
            <consortium name="Pathogen Informatics"/>
        </authorList>
    </citation>
    <scope>NUCLEOTIDE SEQUENCE [LARGE SCALE GENOMIC DNA]</scope>
    <source>
        <strain evidence="4 5">Zambia</strain>
    </source>
</reference>
<dbReference type="Proteomes" id="UP000277204">
    <property type="component" value="Unassembled WGS sequence"/>
</dbReference>
<evidence type="ECO:0000256" key="1">
    <source>
        <dbReference type="ARBA" id="ARBA00022741"/>
    </source>
</evidence>
<keyword evidence="5" id="KW-1185">Reference proteome</keyword>
<keyword evidence="1" id="KW-0547">Nucleotide-binding</keyword>
<dbReference type="STRING" id="48269.A0A183M6G6"/>